<protein>
    <recommendedName>
        <fullName evidence="3">Zn(2)-C6 fungal-type domain-containing protein</fullName>
    </recommendedName>
</protein>
<feature type="region of interest" description="Disordered" evidence="2">
    <location>
        <begin position="86"/>
        <end position="200"/>
    </location>
</feature>
<feature type="compositionally biased region" description="Low complexity" evidence="2">
    <location>
        <begin position="138"/>
        <end position="153"/>
    </location>
</feature>
<proteinExistence type="predicted"/>
<organism evidence="4 5">
    <name type="scientific">Sporothrix epigloea</name>
    <dbReference type="NCBI Taxonomy" id="1892477"/>
    <lineage>
        <taxon>Eukaryota</taxon>
        <taxon>Fungi</taxon>
        <taxon>Dikarya</taxon>
        <taxon>Ascomycota</taxon>
        <taxon>Pezizomycotina</taxon>
        <taxon>Sordariomycetes</taxon>
        <taxon>Sordariomycetidae</taxon>
        <taxon>Ophiostomatales</taxon>
        <taxon>Ophiostomataceae</taxon>
        <taxon>Sporothrix</taxon>
    </lineage>
</organism>
<feature type="compositionally biased region" description="Low complexity" evidence="2">
    <location>
        <begin position="120"/>
        <end position="130"/>
    </location>
</feature>
<dbReference type="InterPro" id="IPR053181">
    <property type="entry name" value="EcdB-like_regulator"/>
</dbReference>
<comment type="caution">
    <text evidence="4">The sequence shown here is derived from an EMBL/GenBank/DDBJ whole genome shotgun (WGS) entry which is preliminary data.</text>
</comment>
<dbReference type="PANTHER" id="PTHR47785">
    <property type="entry name" value="ZN(II)2CYS6 TRANSCRIPTION FACTOR (EUROFUNG)-RELATED-RELATED"/>
    <property type="match status" value="1"/>
</dbReference>
<keyword evidence="1" id="KW-0539">Nucleus</keyword>
<feature type="region of interest" description="Disordered" evidence="2">
    <location>
        <begin position="840"/>
        <end position="882"/>
    </location>
</feature>
<dbReference type="EMBL" id="CAWUON010000146">
    <property type="protein sequence ID" value="CAK7274521.1"/>
    <property type="molecule type" value="Genomic_DNA"/>
</dbReference>
<evidence type="ECO:0000256" key="2">
    <source>
        <dbReference type="SAM" id="MobiDB-lite"/>
    </source>
</evidence>
<dbReference type="InterPro" id="IPR001138">
    <property type="entry name" value="Zn2Cys6_DnaBD"/>
</dbReference>
<dbReference type="SUPFAM" id="SSF57701">
    <property type="entry name" value="Zn2/Cys6 DNA-binding domain"/>
    <property type="match status" value="1"/>
</dbReference>
<dbReference type="CDD" id="cd12148">
    <property type="entry name" value="fungal_TF_MHR"/>
    <property type="match status" value="1"/>
</dbReference>
<dbReference type="SMART" id="SM00066">
    <property type="entry name" value="GAL4"/>
    <property type="match status" value="1"/>
</dbReference>
<dbReference type="CDD" id="cd00067">
    <property type="entry name" value="GAL4"/>
    <property type="match status" value="1"/>
</dbReference>
<name>A0ABP0E1T9_9PEZI</name>
<keyword evidence="5" id="KW-1185">Reference proteome</keyword>
<dbReference type="InterPro" id="IPR036864">
    <property type="entry name" value="Zn2-C6_fun-type_DNA-bd_sf"/>
</dbReference>
<dbReference type="Proteomes" id="UP001642502">
    <property type="component" value="Unassembled WGS sequence"/>
</dbReference>
<dbReference type="PROSITE" id="PS00463">
    <property type="entry name" value="ZN2_CY6_FUNGAL_1"/>
    <property type="match status" value="1"/>
</dbReference>
<accession>A0ABP0E1T9</accession>
<evidence type="ECO:0000256" key="1">
    <source>
        <dbReference type="ARBA" id="ARBA00023242"/>
    </source>
</evidence>
<dbReference type="Gene3D" id="4.10.240.10">
    <property type="entry name" value="Zn(2)-C6 fungal-type DNA-binding domain"/>
    <property type="match status" value="1"/>
</dbReference>
<dbReference type="PROSITE" id="PS50048">
    <property type="entry name" value="ZN2_CY6_FUNGAL_2"/>
    <property type="match status" value="1"/>
</dbReference>
<evidence type="ECO:0000313" key="5">
    <source>
        <dbReference type="Proteomes" id="UP001642502"/>
    </source>
</evidence>
<evidence type="ECO:0000259" key="3">
    <source>
        <dbReference type="PROSITE" id="PS50048"/>
    </source>
</evidence>
<dbReference type="Pfam" id="PF00172">
    <property type="entry name" value="Zn_clus"/>
    <property type="match status" value="1"/>
</dbReference>
<reference evidence="4 5" key="1">
    <citation type="submission" date="2024-01" db="EMBL/GenBank/DDBJ databases">
        <authorList>
            <person name="Allen C."/>
            <person name="Tagirdzhanova G."/>
        </authorList>
    </citation>
    <scope>NUCLEOTIDE SEQUENCE [LARGE SCALE GENOMIC DNA]</scope>
    <source>
        <strain evidence="4 5">CBS 119000</strain>
    </source>
</reference>
<dbReference type="PANTHER" id="PTHR47785:SF6">
    <property type="entry name" value="ZN(II)2CYS6 TRANSCRIPTION FACTOR (EUROFUNG)"/>
    <property type="match status" value="1"/>
</dbReference>
<evidence type="ECO:0000313" key="4">
    <source>
        <dbReference type="EMBL" id="CAK7274521.1"/>
    </source>
</evidence>
<gene>
    <name evidence="4" type="ORF">SEPCBS119000_006215</name>
</gene>
<feature type="domain" description="Zn(2)-C6 fungal-type" evidence="3">
    <location>
        <begin position="29"/>
        <end position="58"/>
    </location>
</feature>
<sequence>MQGVWGLDAPEIDETVAPKRQRLFIARQACESCRQKKTRCDGGQPCGLCRSSGLECRYSERKATKNEVSLGMIFNTLQRIEAKIEQGQHIKKESDYDEDEDGEKKPGKRTRGHGSHGTNQHPASLAALAPQLPPPAPLLQQQQQQQHSSSAPLTVPSPSAMFAARERRYSATVTSSPAVDLASPSAGSTLSRDGHGGSGINALLSASSPTYQQLPHTYQTTRRPRHKPVIQYPIRQLANWPAVREMLYKCGARGSGSPPGMAGITHPDTAPYIYDAAAATVLEQRRPPLPIPPLSGVSGGAAAGNDKWLAQLNVSVVRDLGDKYFSTFNLSNPILDRKLFSQHSLGVAIGTGFGVNMESCVVLMTMAMGALGKKALKKLGIDDASGGSNGGSLASLSPYDSHDGAADLHRGGDTNTWDDGLVFFNEARKRIGMLGSDCSLQACQFHLLSGLFYAQLDRPCDWWTHVSRAVSCCTSFWACIPKDCDEWTMDMQSRLFWITVMFEAVLSQELDFPVSNILKYEERVPLPRFVECPGVASFSFASPAAGAGSSGVSAAAGFGLSTPASQEEEQDSFCHYHFLSQIAHRIILSRLCESLFANRSKALASGQTIEAASQATTMARSDYPPQALEDELLHQLEQWRDQLPGYLKWEDDNSHRYAEPGPIFNPALPPTPASVFVVPWLPARYCVARYHLRRPLLHRALHHPDWMSEDDFKKCRDALDDVIRWSSVIRPTLEVMDCLYLKYFVCTQIFGMLLIFHALEHSSVPALRQLLPASYDAWRHFAFGVMERGAALSPSVAREYEIISVLRDRPVAPDLAAGSHHHGHGRTTSDGIKLAMDALHQHHQHQLPTPHDSTASYTVPGSIDGDHGRPRSSQKGSPVGLP</sequence>